<sequence length="361" mass="42432">MSLLEKFIEIQNDLSSPQLFAVNLQGFELFQDELCSSKSNFTQIDNYSLCICQEESQQLQTFIANFKKEFNINPQIIKQNSQEQVLKADKRHQVHFVCSEIWNFLMKIVKGGPCIPIYTIEIHNIKKNTPYDFTFLSQHDIEDLPNDLVIPVDMTQMEFLIQNDNDSFTLLTKVVPLAFTIEQVINKILLQQFNISNYLCFNQTNKKLIQNKNSTLIYELEFKSLWFFKPHQLENGFSENLDEAIMQQDFQNLKTGSTESTYESREIQSLLDSSQPHEFEDDVNLHNHNNSNLILRDINEFKNEIQSILQFHKNQPLILLKEEQAIENINQIILQIEQENCFKKEQQEEGTNDELIDYQDI</sequence>
<reference evidence="1" key="1">
    <citation type="submission" date="2021-01" db="EMBL/GenBank/DDBJ databases">
        <authorList>
            <consortium name="Genoscope - CEA"/>
            <person name="William W."/>
        </authorList>
    </citation>
    <scope>NUCLEOTIDE SEQUENCE</scope>
</reference>
<gene>
    <name evidence="1" type="ORF">PSON_ATCC_30995.1.T0450311</name>
</gene>
<dbReference type="AlphaFoldDB" id="A0A8S1MVX4"/>
<evidence type="ECO:0000313" key="2">
    <source>
        <dbReference type="Proteomes" id="UP000692954"/>
    </source>
</evidence>
<name>A0A8S1MVX4_9CILI</name>
<proteinExistence type="predicted"/>
<accession>A0A8S1MVX4</accession>
<keyword evidence="2" id="KW-1185">Reference proteome</keyword>
<evidence type="ECO:0000313" key="1">
    <source>
        <dbReference type="EMBL" id="CAD8083849.1"/>
    </source>
</evidence>
<dbReference type="OrthoDB" id="302857at2759"/>
<organism evidence="1 2">
    <name type="scientific">Paramecium sonneborni</name>
    <dbReference type="NCBI Taxonomy" id="65129"/>
    <lineage>
        <taxon>Eukaryota</taxon>
        <taxon>Sar</taxon>
        <taxon>Alveolata</taxon>
        <taxon>Ciliophora</taxon>
        <taxon>Intramacronucleata</taxon>
        <taxon>Oligohymenophorea</taxon>
        <taxon>Peniculida</taxon>
        <taxon>Parameciidae</taxon>
        <taxon>Paramecium</taxon>
    </lineage>
</organism>
<dbReference type="EMBL" id="CAJJDN010000045">
    <property type="protein sequence ID" value="CAD8083849.1"/>
    <property type="molecule type" value="Genomic_DNA"/>
</dbReference>
<dbReference type="Proteomes" id="UP000692954">
    <property type="component" value="Unassembled WGS sequence"/>
</dbReference>
<protein>
    <recommendedName>
        <fullName evidence="3">DUSP domain-containing protein</fullName>
    </recommendedName>
</protein>
<evidence type="ECO:0008006" key="3">
    <source>
        <dbReference type="Google" id="ProtNLM"/>
    </source>
</evidence>
<comment type="caution">
    <text evidence="1">The sequence shown here is derived from an EMBL/GenBank/DDBJ whole genome shotgun (WGS) entry which is preliminary data.</text>
</comment>